<sequence length="266" mass="30054">MVFLHGNPTSSYLWRNIIPYVSKNYRVIAPDFIGMGDSAKPDLKYTYADQAKYLHGFLDSLDLQNAILVLHDWGAALGFHYARTHSERISGMAFMEATLPPYYPIPSLEAMGPSAEFLKNVRTAGIGEEMVLKNNVLIDQFLRYSNHEKPLSDAVIAQYNHYFPTEKSRQALLQWLREIPINGSPANVHELGIKNNKWILESEIPKLLFYISPGVLVNEATVKYMQKNAKNIETIGLGSAGHFLQEVYSDEIGQGLADWLVTKNLH</sequence>
<keyword evidence="1" id="KW-0378">Hydrolase</keyword>
<reference evidence="3 4" key="1">
    <citation type="submission" date="2016-10" db="EMBL/GenBank/DDBJ databases">
        <authorList>
            <person name="de Groot N.N."/>
        </authorList>
    </citation>
    <scope>NUCLEOTIDE SEQUENCE [LARGE SCALE GENOMIC DNA]</scope>
    <source>
        <strain evidence="3 4">DSM 6059</strain>
    </source>
</reference>
<dbReference type="PRINTS" id="PR00412">
    <property type="entry name" value="EPOXHYDRLASE"/>
</dbReference>
<evidence type="ECO:0000256" key="1">
    <source>
        <dbReference type="ARBA" id="ARBA00022801"/>
    </source>
</evidence>
<dbReference type="SUPFAM" id="SSF53474">
    <property type="entry name" value="alpha/beta-Hydrolases"/>
    <property type="match status" value="1"/>
</dbReference>
<dbReference type="InterPro" id="IPR000073">
    <property type="entry name" value="AB_hydrolase_1"/>
</dbReference>
<dbReference type="GO" id="GO:0016787">
    <property type="term" value="F:hydrolase activity"/>
    <property type="evidence" value="ECO:0007669"/>
    <property type="project" value="UniProtKB-KW"/>
</dbReference>
<dbReference type="EMBL" id="FOLO01000072">
    <property type="protein sequence ID" value="SFD60478.1"/>
    <property type="molecule type" value="Genomic_DNA"/>
</dbReference>
<dbReference type="InterPro" id="IPR029058">
    <property type="entry name" value="AB_hydrolase_fold"/>
</dbReference>
<evidence type="ECO:0000313" key="3">
    <source>
        <dbReference type="EMBL" id="SFD60478.1"/>
    </source>
</evidence>
<dbReference type="Pfam" id="PF00561">
    <property type="entry name" value="Abhydrolase_1"/>
    <property type="match status" value="1"/>
</dbReference>
<feature type="domain" description="AB hydrolase-1" evidence="2">
    <location>
        <begin position="1"/>
        <end position="246"/>
    </location>
</feature>
<protein>
    <submittedName>
        <fullName evidence="3">Haloalkane dehalogenase</fullName>
    </submittedName>
</protein>
<dbReference type="InterPro" id="IPR000639">
    <property type="entry name" value="Epox_hydrolase-like"/>
</dbReference>
<name>A0A1I1TTC5_9GAMM</name>
<dbReference type="STRING" id="1123010.SAMN02745724_04957"/>
<dbReference type="Proteomes" id="UP000198862">
    <property type="component" value="Unassembled WGS sequence"/>
</dbReference>
<evidence type="ECO:0000259" key="2">
    <source>
        <dbReference type="Pfam" id="PF00561"/>
    </source>
</evidence>
<keyword evidence="4" id="KW-1185">Reference proteome</keyword>
<proteinExistence type="predicted"/>
<dbReference type="Gene3D" id="3.40.50.1820">
    <property type="entry name" value="alpha/beta hydrolase"/>
    <property type="match status" value="1"/>
</dbReference>
<dbReference type="PANTHER" id="PTHR43329">
    <property type="entry name" value="EPOXIDE HYDROLASE"/>
    <property type="match status" value="1"/>
</dbReference>
<organism evidence="3 4">
    <name type="scientific">Pseudoalteromonas denitrificans DSM 6059</name>
    <dbReference type="NCBI Taxonomy" id="1123010"/>
    <lineage>
        <taxon>Bacteria</taxon>
        <taxon>Pseudomonadati</taxon>
        <taxon>Pseudomonadota</taxon>
        <taxon>Gammaproteobacteria</taxon>
        <taxon>Alteromonadales</taxon>
        <taxon>Pseudoalteromonadaceae</taxon>
        <taxon>Pseudoalteromonas</taxon>
    </lineage>
</organism>
<evidence type="ECO:0000313" key="4">
    <source>
        <dbReference type="Proteomes" id="UP000198862"/>
    </source>
</evidence>
<dbReference type="AlphaFoldDB" id="A0A1I1TTC5"/>
<gene>
    <name evidence="3" type="ORF">SAMN02745724_04957</name>
</gene>
<accession>A0A1I1TTC5</accession>
<dbReference type="NCBIfam" id="NF002938">
    <property type="entry name" value="PRK03592.1"/>
    <property type="match status" value="1"/>
</dbReference>